<dbReference type="InterPro" id="IPR029062">
    <property type="entry name" value="Class_I_gatase-like"/>
</dbReference>
<dbReference type="Gene3D" id="3.40.50.880">
    <property type="match status" value="1"/>
</dbReference>
<dbReference type="RefSeq" id="WP_184536460.1">
    <property type="nucleotide sequence ID" value="NZ_JACHJW010000001.1"/>
</dbReference>
<evidence type="ECO:0000256" key="1">
    <source>
        <dbReference type="ARBA" id="ARBA00022729"/>
    </source>
</evidence>
<dbReference type="InterPro" id="IPR010496">
    <property type="entry name" value="AL/BT2_dom"/>
</dbReference>
<evidence type="ECO:0000256" key="2">
    <source>
        <dbReference type="SAM" id="SignalP"/>
    </source>
</evidence>
<dbReference type="InterPro" id="IPR000772">
    <property type="entry name" value="Ricin_B_lectin"/>
</dbReference>
<dbReference type="GO" id="GO:0016787">
    <property type="term" value="F:hydrolase activity"/>
    <property type="evidence" value="ECO:0007669"/>
    <property type="project" value="InterPro"/>
</dbReference>
<dbReference type="GO" id="GO:0016740">
    <property type="term" value="F:transferase activity"/>
    <property type="evidence" value="ECO:0007669"/>
    <property type="project" value="UniProtKB-KW"/>
</dbReference>
<dbReference type="PROSITE" id="PS51257">
    <property type="entry name" value="PROKAR_LIPOPROTEIN"/>
    <property type="match status" value="1"/>
</dbReference>
<dbReference type="SMART" id="SM00458">
    <property type="entry name" value="RICIN"/>
    <property type="match status" value="1"/>
</dbReference>
<sequence length="720" mass="74569">MRRLLRPVLAAATTTLAALACTTPAGPATAGTAPVDASGVSAGPVASADAPYDVLVFSKTAGFRHDSIAVGTQAIRDLGAANNFTVTATEDATAFTTGNLAQYEAVVFLNTTGDVLDAGQQGAFESYVRAGGGYVGVHAAADTEYDWPFYGNLVGAYFASHPAIQQANVKAVDRGHAATAHLPQTWTRTDEWYNYRTNARSTARVLTTLDESSYSGGGMGADHPHTWCKPYEGGRSFYTGGGHTQQSYAEPAFRAHLLGGIRYAAGRTKADCRAESGYTTLYNGSTSGWSQAGPGSFTNADATLTSVGGMGLYWYSAREFTSYSLKLDWKLAGDDNTGVFIGFPPSTDPWSAVNNGYEVQIDATDTADRTTGAVYTFKSADIAARDAALNPPGEWNTYELLVDGERLQVFLNGVKINDFTNTDPARSLAGHIGIQNHGDGDDASFRNIRIKDLGTPGGNTTIQAEAFGTASGVQPYPKAGANGGQTLGYVDPGDWAAYPGVDLTGVTSFRARVVSGGPGGAIQVRADSASGAVLGTVAVPNTGGWESFADVTTTLSTVPAGLRNLYLTFTGTGSGLFDVDDFTLVRTTGGGPRSGPVVGLAGKCLDVAGAATADGTKIQLYGCNGTGAQRWTVTSGGGPVVGLGGKCLDVSAGGTADGTKVQLWTCNGSGAQNWTPQVNGTLLNPQSGRCLDVSGNNSADGTQIHIWTCHSGANQKWTLP</sequence>
<dbReference type="InterPro" id="IPR029010">
    <property type="entry name" value="ThuA-like"/>
</dbReference>
<keyword evidence="4" id="KW-0315">Glutamine amidotransferase</keyword>
<keyword evidence="1 2" id="KW-0732">Signal</keyword>
<dbReference type="InterPro" id="IPR006584">
    <property type="entry name" value="Cellulose-bd_IV"/>
</dbReference>
<dbReference type="EMBL" id="JACHJW010000001">
    <property type="protein sequence ID" value="MBB4960725.1"/>
    <property type="molecule type" value="Genomic_DNA"/>
</dbReference>
<dbReference type="AlphaFoldDB" id="A0A7W7WR50"/>
<feature type="chain" id="PRO_5039584914" evidence="2">
    <location>
        <begin position="21"/>
        <end position="720"/>
    </location>
</feature>
<dbReference type="InterPro" id="IPR035992">
    <property type="entry name" value="Ricin_B-like_lectins"/>
</dbReference>
<dbReference type="CDD" id="cd23451">
    <property type="entry name" value="beta-trefoil_Ricin_laminarinase"/>
    <property type="match status" value="1"/>
</dbReference>
<dbReference type="SUPFAM" id="SSF52317">
    <property type="entry name" value="Class I glutamine amidotransferase-like"/>
    <property type="match status" value="1"/>
</dbReference>
<dbReference type="PROSITE" id="PS51175">
    <property type="entry name" value="CBM6"/>
    <property type="match status" value="1"/>
</dbReference>
<evidence type="ECO:0000313" key="4">
    <source>
        <dbReference type="EMBL" id="MBB4960725.1"/>
    </source>
</evidence>
<dbReference type="InterPro" id="IPR008979">
    <property type="entry name" value="Galactose-bd-like_sf"/>
</dbReference>
<evidence type="ECO:0000313" key="5">
    <source>
        <dbReference type="Proteomes" id="UP000578819"/>
    </source>
</evidence>
<dbReference type="Pfam" id="PF03422">
    <property type="entry name" value="CBM_6"/>
    <property type="match status" value="1"/>
</dbReference>
<dbReference type="Gene3D" id="2.60.120.260">
    <property type="entry name" value="Galactose-binding domain-like"/>
    <property type="match status" value="1"/>
</dbReference>
<protein>
    <submittedName>
        <fullName evidence="4">Type 1 glutamine amidotransferase</fullName>
    </submittedName>
</protein>
<organism evidence="4 5">
    <name type="scientific">Micromonospora polyrhachis</name>
    <dbReference type="NCBI Taxonomy" id="1282883"/>
    <lineage>
        <taxon>Bacteria</taxon>
        <taxon>Bacillati</taxon>
        <taxon>Actinomycetota</taxon>
        <taxon>Actinomycetes</taxon>
        <taxon>Micromonosporales</taxon>
        <taxon>Micromonosporaceae</taxon>
        <taxon>Micromonospora</taxon>
    </lineage>
</organism>
<evidence type="ECO:0000259" key="3">
    <source>
        <dbReference type="PROSITE" id="PS51175"/>
    </source>
</evidence>
<dbReference type="SUPFAM" id="SSF49785">
    <property type="entry name" value="Galactose-binding domain-like"/>
    <property type="match status" value="1"/>
</dbReference>
<accession>A0A7W7WR50</accession>
<dbReference type="CDD" id="cd04084">
    <property type="entry name" value="CBM6_xylanase-like"/>
    <property type="match status" value="1"/>
</dbReference>
<dbReference type="Pfam" id="PF06283">
    <property type="entry name" value="ThuA"/>
    <property type="match status" value="1"/>
</dbReference>
<feature type="domain" description="CBM6" evidence="3">
    <location>
        <begin position="460"/>
        <end position="585"/>
    </location>
</feature>
<dbReference type="SUPFAM" id="SSF50370">
    <property type="entry name" value="Ricin B-like lectins"/>
    <property type="match status" value="1"/>
</dbReference>
<keyword evidence="5" id="KW-1185">Reference proteome</keyword>
<gene>
    <name evidence="4" type="ORF">FHR38_004458</name>
</gene>
<dbReference type="Proteomes" id="UP000578819">
    <property type="component" value="Unassembled WGS sequence"/>
</dbReference>
<name>A0A7W7WR50_9ACTN</name>
<dbReference type="PROSITE" id="PS50231">
    <property type="entry name" value="RICIN_B_LECTIN"/>
    <property type="match status" value="1"/>
</dbReference>
<dbReference type="SMART" id="SM00606">
    <property type="entry name" value="CBD_IV"/>
    <property type="match status" value="1"/>
</dbReference>
<keyword evidence="4" id="KW-0808">Transferase</keyword>
<dbReference type="Gene3D" id="2.60.120.560">
    <property type="entry name" value="Exo-inulinase, domain 1"/>
    <property type="match status" value="1"/>
</dbReference>
<dbReference type="Pfam" id="PF06439">
    <property type="entry name" value="3keto-disac_hyd"/>
    <property type="match status" value="1"/>
</dbReference>
<dbReference type="GO" id="GO:0030246">
    <property type="term" value="F:carbohydrate binding"/>
    <property type="evidence" value="ECO:0007669"/>
    <property type="project" value="InterPro"/>
</dbReference>
<dbReference type="Gene3D" id="2.80.10.50">
    <property type="match status" value="2"/>
</dbReference>
<comment type="caution">
    <text evidence="4">The sequence shown here is derived from an EMBL/GenBank/DDBJ whole genome shotgun (WGS) entry which is preliminary data.</text>
</comment>
<reference evidence="4 5" key="1">
    <citation type="submission" date="2020-08" db="EMBL/GenBank/DDBJ databases">
        <title>Sequencing the genomes of 1000 actinobacteria strains.</title>
        <authorList>
            <person name="Klenk H.-P."/>
        </authorList>
    </citation>
    <scope>NUCLEOTIDE SEQUENCE [LARGE SCALE GENOMIC DNA]</scope>
    <source>
        <strain evidence="4 5">DSM 45886</strain>
    </source>
</reference>
<dbReference type="PANTHER" id="PTHR40469">
    <property type="entry name" value="SECRETED GLYCOSYL HYDROLASE"/>
    <property type="match status" value="1"/>
</dbReference>
<dbReference type="PANTHER" id="PTHR40469:SF2">
    <property type="entry name" value="GALACTOSE-BINDING DOMAIN-LIKE SUPERFAMILY PROTEIN"/>
    <property type="match status" value="1"/>
</dbReference>
<dbReference type="Pfam" id="PF00652">
    <property type="entry name" value="Ricin_B_lectin"/>
    <property type="match status" value="1"/>
</dbReference>
<dbReference type="InterPro" id="IPR005084">
    <property type="entry name" value="CBM6"/>
</dbReference>
<proteinExistence type="predicted"/>
<feature type="signal peptide" evidence="2">
    <location>
        <begin position="1"/>
        <end position="20"/>
    </location>
</feature>